<proteinExistence type="predicted"/>
<dbReference type="GO" id="GO:0005759">
    <property type="term" value="C:mitochondrial matrix"/>
    <property type="evidence" value="ECO:0007669"/>
    <property type="project" value="TreeGrafter"/>
</dbReference>
<dbReference type="InterPro" id="IPR027417">
    <property type="entry name" value="P-loop_NTPase"/>
</dbReference>
<dbReference type="Gene3D" id="3.40.50.300">
    <property type="entry name" value="P-loop containing nucleotide triphosphate hydrolases"/>
    <property type="match status" value="2"/>
</dbReference>
<dbReference type="SMART" id="SM00490">
    <property type="entry name" value="HELICc"/>
    <property type="match status" value="1"/>
</dbReference>
<dbReference type="Pfam" id="PF00271">
    <property type="entry name" value="Helicase_C"/>
    <property type="match status" value="1"/>
</dbReference>
<dbReference type="OrthoDB" id="16911at2759"/>
<dbReference type="GO" id="GO:0036121">
    <property type="term" value="F:double-stranded DNA helicase activity"/>
    <property type="evidence" value="ECO:0007669"/>
    <property type="project" value="TreeGrafter"/>
</dbReference>
<dbReference type="STRING" id="13370.A0A448YGM4"/>
<dbReference type="InterPro" id="IPR014001">
    <property type="entry name" value="Helicase_ATP-bd"/>
</dbReference>
<dbReference type="PANTHER" id="PTHR47396:SF1">
    <property type="entry name" value="ATP-DEPENDENT HELICASE IRC3-RELATED"/>
    <property type="match status" value="1"/>
</dbReference>
<dbReference type="GO" id="GO:0032042">
    <property type="term" value="P:mitochondrial DNA metabolic process"/>
    <property type="evidence" value="ECO:0007669"/>
    <property type="project" value="TreeGrafter"/>
</dbReference>
<accession>A0A448YGM4</accession>
<dbReference type="InterPro" id="IPR050742">
    <property type="entry name" value="Helicase_Restrict-Modif_Enz"/>
</dbReference>
<reference evidence="4 5" key="1">
    <citation type="submission" date="2018-12" db="EMBL/GenBank/DDBJ databases">
        <authorList>
            <person name="Tiukova I."/>
            <person name="Dainat J."/>
        </authorList>
    </citation>
    <scope>NUCLEOTIDE SEQUENCE [LARGE SCALE GENOMIC DNA]</scope>
</reference>
<dbReference type="EMBL" id="CAACVR010000002">
    <property type="protein sequence ID" value="VEU20104.1"/>
    <property type="molecule type" value="Genomic_DNA"/>
</dbReference>
<dbReference type="Pfam" id="PF04851">
    <property type="entry name" value="ResIII"/>
    <property type="match status" value="1"/>
</dbReference>
<protein>
    <submittedName>
        <fullName evidence="4">DEKNAAC100920</fullName>
    </submittedName>
</protein>
<dbReference type="SUPFAM" id="SSF52540">
    <property type="entry name" value="P-loop containing nucleoside triphosphate hydrolases"/>
    <property type="match status" value="1"/>
</dbReference>
<dbReference type="PROSITE" id="PS51192">
    <property type="entry name" value="HELICASE_ATP_BIND_1"/>
    <property type="match status" value="1"/>
</dbReference>
<keyword evidence="1" id="KW-0378">Hydrolase</keyword>
<dbReference type="GO" id="GO:0070125">
    <property type="term" value="P:mitochondrial translational elongation"/>
    <property type="evidence" value="ECO:0007669"/>
    <property type="project" value="TreeGrafter"/>
</dbReference>
<keyword evidence="1" id="KW-0067">ATP-binding</keyword>
<dbReference type="FunCoup" id="A0A448YGM4">
    <property type="interactions" value="17"/>
</dbReference>
<dbReference type="GO" id="GO:0000403">
    <property type="term" value="F:Y-form DNA binding"/>
    <property type="evidence" value="ECO:0007669"/>
    <property type="project" value="TreeGrafter"/>
</dbReference>
<dbReference type="InParanoid" id="A0A448YGM4"/>
<dbReference type="Proteomes" id="UP000290900">
    <property type="component" value="Unassembled WGS sequence"/>
</dbReference>
<feature type="domain" description="Helicase C-terminal" evidence="3">
    <location>
        <begin position="238"/>
        <end position="382"/>
    </location>
</feature>
<dbReference type="CDD" id="cd18799">
    <property type="entry name" value="SF2_C_EcoAI-like"/>
    <property type="match status" value="1"/>
</dbReference>
<keyword evidence="1" id="KW-0347">Helicase</keyword>
<gene>
    <name evidence="4" type="ORF">BRENAR_LOCUS839</name>
</gene>
<dbReference type="InterPro" id="IPR001650">
    <property type="entry name" value="Helicase_C-like"/>
</dbReference>
<name>A0A448YGM4_BRENA</name>
<keyword evidence="5" id="KW-1185">Reference proteome</keyword>
<evidence type="ECO:0000256" key="1">
    <source>
        <dbReference type="ARBA" id="ARBA00022806"/>
    </source>
</evidence>
<keyword evidence="1" id="KW-0547">Nucleotide-binding</keyword>
<dbReference type="InterPro" id="IPR006935">
    <property type="entry name" value="Helicase/UvrB_N"/>
</dbReference>
<dbReference type="PANTHER" id="PTHR47396">
    <property type="entry name" value="TYPE I RESTRICTION ENZYME ECOKI R PROTEIN"/>
    <property type="match status" value="1"/>
</dbReference>
<dbReference type="GO" id="GO:0005524">
    <property type="term" value="F:ATP binding"/>
    <property type="evidence" value="ECO:0007669"/>
    <property type="project" value="InterPro"/>
</dbReference>
<evidence type="ECO:0000313" key="4">
    <source>
        <dbReference type="EMBL" id="VEU20104.1"/>
    </source>
</evidence>
<dbReference type="GO" id="GO:0016787">
    <property type="term" value="F:hydrolase activity"/>
    <property type="evidence" value="ECO:0007669"/>
    <property type="project" value="InterPro"/>
</dbReference>
<sequence>MYRYPIRRQEATNSRGGKTFVFTKLIPELVKVPFSRIQPDEERGNGILILVHRKELADQAIRSIRRCKELEKCHVFLEMAKATISSEELEAERDNLFVVVASVPTLARSKDRILKFSPNQFRAIIVDECHHAVSGSYLQVLEHFGCMSKDGTSPFLLGFSATLQRHDKKPLRKVFDEIVYEKTMLELVDEGYLVDCDWKMVQAGFDLSSVEVGYDGDYKMDCLAKHVDTDEINQLALKTYKHFERLKGLSSTLIFCCNVEHMQNLGELFRMNGIDAQYVTGNTKMLARSDIVDDFKKGEIKVLINCGVFTEGTDLPNIDSIMLLRPTKSRPLLTQMVGRGLRLSEGKDKCLVVDFVEGNDTGLTMNGTLGGITVENPIGSIFGGSGGHGGNSMLDVPLEKQPDYVEFRTFEGFKDLVKLWGENDDNQSNRKIQRQVYKAMAISQDAWIQTRTDSWALKMNGSHYYRLDVDRKQQKVKLIHVSMVLSTKGMKAGRGGYVKIPYNREVLETDDVNKALEKMALDIGESAAKKEMYEAECNRRFYFGNSEITQKQHSFLLKSIEETINPTKQCHVDLDKFRKAVSEELRKVSKFGASNLIFAYTISRKKALQIWVSRHVLGSKESRLKVMKPQLGGEAKLAN</sequence>
<dbReference type="GO" id="GO:0061749">
    <property type="term" value="F:forked DNA-dependent helicase activity"/>
    <property type="evidence" value="ECO:0007669"/>
    <property type="project" value="TreeGrafter"/>
</dbReference>
<dbReference type="PROSITE" id="PS51194">
    <property type="entry name" value="HELICASE_CTER"/>
    <property type="match status" value="1"/>
</dbReference>
<evidence type="ECO:0000259" key="2">
    <source>
        <dbReference type="PROSITE" id="PS51192"/>
    </source>
</evidence>
<feature type="domain" description="Helicase ATP-binding" evidence="2">
    <location>
        <begin position="17"/>
        <end position="181"/>
    </location>
</feature>
<evidence type="ECO:0000259" key="3">
    <source>
        <dbReference type="PROSITE" id="PS51194"/>
    </source>
</evidence>
<organism evidence="4 5">
    <name type="scientific">Brettanomyces naardenensis</name>
    <name type="common">Yeast</name>
    <dbReference type="NCBI Taxonomy" id="13370"/>
    <lineage>
        <taxon>Eukaryota</taxon>
        <taxon>Fungi</taxon>
        <taxon>Dikarya</taxon>
        <taxon>Ascomycota</taxon>
        <taxon>Saccharomycotina</taxon>
        <taxon>Pichiomycetes</taxon>
        <taxon>Pichiales</taxon>
        <taxon>Pichiaceae</taxon>
        <taxon>Brettanomyces</taxon>
    </lineage>
</organism>
<evidence type="ECO:0000313" key="5">
    <source>
        <dbReference type="Proteomes" id="UP000290900"/>
    </source>
</evidence>
<dbReference type="AlphaFoldDB" id="A0A448YGM4"/>